<keyword evidence="1" id="KW-0732">Signal</keyword>
<accession>A0A4V1LSR5</accession>
<dbReference type="PANTHER" id="PTHR35271:SF1">
    <property type="entry name" value="ABC TRANSPORTER, SUBSTRATE-BINDING LIPOPROTEIN"/>
    <property type="match status" value="1"/>
</dbReference>
<comment type="caution">
    <text evidence="2">The sequence shown here is derived from an EMBL/GenBank/DDBJ whole genome shotgun (WGS) entry which is preliminary data.</text>
</comment>
<evidence type="ECO:0000256" key="1">
    <source>
        <dbReference type="SAM" id="SignalP"/>
    </source>
</evidence>
<dbReference type="OrthoDB" id="1550623at2"/>
<feature type="signal peptide" evidence="1">
    <location>
        <begin position="1"/>
        <end position="18"/>
    </location>
</feature>
<dbReference type="Proteomes" id="UP000290287">
    <property type="component" value="Unassembled WGS sequence"/>
</dbReference>
<dbReference type="PANTHER" id="PTHR35271">
    <property type="entry name" value="ABC TRANSPORTER, SUBSTRATE-BINDING LIPOPROTEIN-RELATED"/>
    <property type="match status" value="1"/>
</dbReference>
<dbReference type="Gene3D" id="3.40.50.2300">
    <property type="match status" value="2"/>
</dbReference>
<proteinExistence type="predicted"/>
<protein>
    <submittedName>
        <fullName evidence="2">Uncharacterized protein</fullName>
    </submittedName>
</protein>
<feature type="chain" id="PRO_5020315145" evidence="1">
    <location>
        <begin position="19"/>
        <end position="184"/>
    </location>
</feature>
<dbReference type="AlphaFoldDB" id="A0A4V1LSR5"/>
<sequence length="184" mass="21093">MKWLLLFIGIVVAPLASAEAPVLVIHSYHHGFEWSNQVNKGLEETLEGLDIPIQETYLDVKRNYSSAYRDQLKTLYRYRLAEHKYRAILTVDDAALELVNELADAIGQTPVIFSGLNQYSRERFSNIPRLTGVGELISLPDNLKLMSSLHPDAKRVHLVFDSTATSLSYWRMFREQQEKEGEQL</sequence>
<evidence type="ECO:0000313" key="3">
    <source>
        <dbReference type="Proteomes" id="UP000290287"/>
    </source>
</evidence>
<keyword evidence="3" id="KW-1185">Reference proteome</keyword>
<organism evidence="2 3">
    <name type="scientific">Veronia nyctiphanis</name>
    <dbReference type="NCBI Taxonomy" id="1278244"/>
    <lineage>
        <taxon>Bacteria</taxon>
        <taxon>Pseudomonadati</taxon>
        <taxon>Pseudomonadota</taxon>
        <taxon>Gammaproteobacteria</taxon>
        <taxon>Vibrionales</taxon>
        <taxon>Vibrionaceae</taxon>
        <taxon>Veronia</taxon>
    </lineage>
</organism>
<evidence type="ECO:0000313" key="2">
    <source>
        <dbReference type="EMBL" id="RXJ72618.1"/>
    </source>
</evidence>
<dbReference type="RefSeq" id="WP_129122841.1">
    <property type="nucleotide sequence ID" value="NZ_PEIB01000017.1"/>
</dbReference>
<reference evidence="2 3" key="1">
    <citation type="submission" date="2017-10" db="EMBL/GenBank/DDBJ databases">
        <title>Nyctiphanis sp. nov., isolated from the stomach of the euphausiid Nyctiphanes simplex (Hansen, 1911) in the Gulf of California.</title>
        <authorList>
            <person name="Gomez-Gil B."/>
            <person name="Aguilar-Mendez M."/>
            <person name="Lopez-Cortes A."/>
            <person name="Gomez-Gutierrez J."/>
            <person name="Roque A."/>
            <person name="Lang E."/>
            <person name="Gonzalez-Castillo A."/>
        </authorList>
    </citation>
    <scope>NUCLEOTIDE SEQUENCE [LARGE SCALE GENOMIC DNA]</scope>
    <source>
        <strain evidence="2 3">CAIM 600</strain>
    </source>
</reference>
<dbReference type="EMBL" id="PEIB01000017">
    <property type="protein sequence ID" value="RXJ72618.1"/>
    <property type="molecule type" value="Genomic_DNA"/>
</dbReference>
<gene>
    <name evidence="2" type="ORF">CS022_14300</name>
</gene>
<name>A0A4V1LSR5_9GAMM</name>
<dbReference type="InterPro" id="IPR007487">
    <property type="entry name" value="ABC_transpt-TYRBP-like"/>
</dbReference>